<accession>A0A1Y0I7N4</accession>
<feature type="binding site" evidence="4">
    <location>
        <position position="135"/>
    </location>
    <ligand>
        <name>substrate</name>
    </ligand>
</feature>
<keyword evidence="2 5" id="KW-0479">Metal-binding</keyword>
<dbReference type="SUPFAM" id="SSF51621">
    <property type="entry name" value="Phosphoenolpyruvate/pyruvate domain"/>
    <property type="match status" value="1"/>
</dbReference>
<evidence type="ECO:0000256" key="2">
    <source>
        <dbReference type="ARBA" id="ARBA00022723"/>
    </source>
</evidence>
<evidence type="ECO:0000256" key="5">
    <source>
        <dbReference type="PIRSR" id="PIRSR015582-2"/>
    </source>
</evidence>
<evidence type="ECO:0000259" key="6">
    <source>
        <dbReference type="Pfam" id="PF03328"/>
    </source>
</evidence>
<keyword evidence="7" id="KW-0456">Lyase</keyword>
<dbReference type="AlphaFoldDB" id="A0A1Y0I7N4"/>
<dbReference type="EMBL" id="CP021425">
    <property type="protein sequence ID" value="ARU56240.1"/>
    <property type="molecule type" value="Genomic_DNA"/>
</dbReference>
<dbReference type="RefSeq" id="WP_087461253.1">
    <property type="nucleotide sequence ID" value="NZ_CP021425.1"/>
</dbReference>
<gene>
    <name evidence="7" type="ORF">OLMES_2170</name>
</gene>
<dbReference type="GO" id="GO:0016829">
    <property type="term" value="F:lyase activity"/>
    <property type="evidence" value="ECO:0007669"/>
    <property type="project" value="UniProtKB-KW"/>
</dbReference>
<dbReference type="InterPro" id="IPR005000">
    <property type="entry name" value="Aldolase/citrate-lyase_domain"/>
</dbReference>
<organism evidence="7 8">
    <name type="scientific">Oleiphilus messinensis</name>
    <dbReference type="NCBI Taxonomy" id="141451"/>
    <lineage>
        <taxon>Bacteria</taxon>
        <taxon>Pseudomonadati</taxon>
        <taxon>Pseudomonadota</taxon>
        <taxon>Gammaproteobacteria</taxon>
        <taxon>Oceanospirillales</taxon>
        <taxon>Oleiphilaceae</taxon>
        <taxon>Oleiphilus</taxon>
    </lineage>
</organism>
<dbReference type="GO" id="GO:0006107">
    <property type="term" value="P:oxaloacetate metabolic process"/>
    <property type="evidence" value="ECO:0007669"/>
    <property type="project" value="TreeGrafter"/>
</dbReference>
<feature type="binding site" evidence="5">
    <location>
        <position position="162"/>
    </location>
    <ligand>
        <name>Mg(2+)</name>
        <dbReference type="ChEBI" id="CHEBI:18420"/>
    </ligand>
</feature>
<dbReference type="OrthoDB" id="6831788at2"/>
<evidence type="ECO:0000313" key="7">
    <source>
        <dbReference type="EMBL" id="ARU56240.1"/>
    </source>
</evidence>
<dbReference type="InterPro" id="IPR015813">
    <property type="entry name" value="Pyrv/PenolPyrv_kinase-like_dom"/>
</dbReference>
<dbReference type="Gene3D" id="3.20.20.60">
    <property type="entry name" value="Phosphoenolpyruvate-binding domains"/>
    <property type="match status" value="1"/>
</dbReference>
<dbReference type="PIRSF" id="PIRSF015582">
    <property type="entry name" value="Cit_lyase_B"/>
    <property type="match status" value="1"/>
</dbReference>
<comment type="cofactor">
    <cofactor evidence="1">
        <name>Mg(2+)</name>
        <dbReference type="ChEBI" id="CHEBI:18420"/>
    </cofactor>
</comment>
<evidence type="ECO:0000313" key="8">
    <source>
        <dbReference type="Proteomes" id="UP000196027"/>
    </source>
</evidence>
<dbReference type="GO" id="GO:0000287">
    <property type="term" value="F:magnesium ion binding"/>
    <property type="evidence" value="ECO:0007669"/>
    <property type="project" value="TreeGrafter"/>
</dbReference>
<reference evidence="7 8" key="1">
    <citation type="submission" date="2017-05" db="EMBL/GenBank/DDBJ databases">
        <title>Genomic insights into alkan degradation activity of Oleiphilus messinensis.</title>
        <authorList>
            <person name="Kozyavkin S.A."/>
            <person name="Slesarev A.I."/>
            <person name="Golyshin P.N."/>
            <person name="Korzhenkov A."/>
            <person name="Golyshina O.N."/>
            <person name="Toshchakov S.V."/>
        </authorList>
    </citation>
    <scope>NUCLEOTIDE SEQUENCE [LARGE SCALE GENOMIC DNA]</scope>
    <source>
        <strain evidence="7 8">ME102</strain>
    </source>
</reference>
<keyword evidence="8" id="KW-1185">Reference proteome</keyword>
<protein>
    <submittedName>
        <fullName evidence="7">Citrate lyase, beta subunit</fullName>
    </submittedName>
</protein>
<evidence type="ECO:0000256" key="3">
    <source>
        <dbReference type="ARBA" id="ARBA00022842"/>
    </source>
</evidence>
<dbReference type="Pfam" id="PF03328">
    <property type="entry name" value="HpcH_HpaI"/>
    <property type="match status" value="1"/>
</dbReference>
<sequence>MTLPKPEYPGWRSLLFIPVHIDKFVDKAHTRGADAYILDLEDSVPLPEKQHARTCVVPAAHKVSSAGASALVRINIDMDMARRDLEASIDPAIQGIVLPKVESAEQVFAITNTIDLLEKERGMKLGHTLLIAMIESVDALPELDAIAQSNQRLIALSLGTEDFSTSAGMASIPETLHYPSQMIVFACRRAGIVPLGFPASIADYSDLDIFRGRITLAKQMGFAGALCIHPTQAKILNEELSPSAAELQKAKGIIAAYEAGLREGRGAVEFEGKMIDMPVVTAAQALLRRAKRLGIG</sequence>
<keyword evidence="3 5" id="KW-0460">Magnesium</keyword>
<evidence type="ECO:0000256" key="1">
    <source>
        <dbReference type="ARBA" id="ARBA00001946"/>
    </source>
</evidence>
<dbReference type="InterPro" id="IPR040442">
    <property type="entry name" value="Pyrv_kinase-like_dom_sf"/>
</dbReference>
<name>A0A1Y0I7N4_9GAMM</name>
<dbReference type="PANTHER" id="PTHR32308">
    <property type="entry name" value="LYASE BETA SUBUNIT, PUTATIVE (AFU_ORTHOLOGUE AFUA_4G13030)-RELATED"/>
    <property type="match status" value="1"/>
</dbReference>
<dbReference type="InterPro" id="IPR011206">
    <property type="entry name" value="Citrate_lyase_beta/mcl1/mcl2"/>
</dbReference>
<feature type="binding site" evidence="4">
    <location>
        <position position="73"/>
    </location>
    <ligand>
        <name>substrate</name>
    </ligand>
</feature>
<proteinExistence type="predicted"/>
<dbReference type="PANTHER" id="PTHR32308:SF0">
    <property type="entry name" value="HPCH_HPAI ALDOLASE_CITRATE LYASE DOMAIN-CONTAINING PROTEIN"/>
    <property type="match status" value="1"/>
</dbReference>
<feature type="domain" description="HpcH/HpaI aldolase/citrate lyase" evidence="6">
    <location>
        <begin position="12"/>
        <end position="230"/>
    </location>
</feature>
<feature type="binding site" evidence="5">
    <location>
        <position position="135"/>
    </location>
    <ligand>
        <name>Mg(2+)</name>
        <dbReference type="ChEBI" id="CHEBI:18420"/>
    </ligand>
</feature>
<evidence type="ECO:0000256" key="4">
    <source>
        <dbReference type="PIRSR" id="PIRSR015582-1"/>
    </source>
</evidence>
<dbReference type="Proteomes" id="UP000196027">
    <property type="component" value="Chromosome"/>
</dbReference>
<dbReference type="KEGG" id="ome:OLMES_2170"/>